<accession>A0A2T1C0M6</accession>
<dbReference type="SUPFAM" id="SSF52540">
    <property type="entry name" value="P-loop containing nucleoside triphosphate hydrolases"/>
    <property type="match status" value="1"/>
</dbReference>
<proteinExistence type="predicted"/>
<dbReference type="InterPro" id="IPR027417">
    <property type="entry name" value="P-loop_NTPase"/>
</dbReference>
<dbReference type="Pfam" id="PF14516">
    <property type="entry name" value="AAA_35"/>
    <property type="match status" value="1"/>
</dbReference>
<organism evidence="1 2">
    <name type="scientific">Merismopedia glauca CCAP 1448/3</name>
    <dbReference type="NCBI Taxonomy" id="1296344"/>
    <lineage>
        <taxon>Bacteria</taxon>
        <taxon>Bacillati</taxon>
        <taxon>Cyanobacteriota</taxon>
        <taxon>Cyanophyceae</taxon>
        <taxon>Synechococcales</taxon>
        <taxon>Merismopediaceae</taxon>
        <taxon>Merismopedia</taxon>
    </lineage>
</organism>
<name>A0A2T1C0M6_9CYAN</name>
<sequence length="259" mass="30409">MVKYLFLRCFCQILSRELQLEDLVNEYWDLELLSSNYSCRAYLEEYLLPQINCPLVLGLDEVDRLFNYPEIAQDFFGLLRLWHEKSKSPGLWRQLRLVVVHSTEVYIQLDANKSPFNVGFPVSLPEFTAAQVQDLASRHQLPWDRTQISQLMSMIGGHPYLVRLAMYWIKHQSLILEQFLEIAPTDEGIYSHHLKRILINLQADLQLFEAFKKVVNSSPESLQLERIQSYKLHAMGLVKFIGDRVVPLCDLYRIYFINL</sequence>
<dbReference type="OrthoDB" id="502668at2"/>
<dbReference type="RefSeq" id="WP_106289696.1">
    <property type="nucleotide sequence ID" value="NZ_CAWNTC010000113.1"/>
</dbReference>
<evidence type="ECO:0000313" key="1">
    <source>
        <dbReference type="EMBL" id="PSB01835.1"/>
    </source>
</evidence>
<gene>
    <name evidence="1" type="ORF">C7B64_16180</name>
</gene>
<dbReference type="Proteomes" id="UP000238762">
    <property type="component" value="Unassembled WGS sequence"/>
</dbReference>
<evidence type="ECO:0000313" key="2">
    <source>
        <dbReference type="Proteomes" id="UP000238762"/>
    </source>
</evidence>
<dbReference type="EMBL" id="PVWJ01000085">
    <property type="protein sequence ID" value="PSB01835.1"/>
    <property type="molecule type" value="Genomic_DNA"/>
</dbReference>
<reference evidence="1 2" key="1">
    <citation type="submission" date="2018-02" db="EMBL/GenBank/DDBJ databases">
        <authorList>
            <person name="Cohen D.B."/>
            <person name="Kent A.D."/>
        </authorList>
    </citation>
    <scope>NUCLEOTIDE SEQUENCE [LARGE SCALE GENOMIC DNA]</scope>
    <source>
        <strain evidence="1 2">CCAP 1448/3</strain>
    </source>
</reference>
<reference evidence="1 2" key="2">
    <citation type="submission" date="2018-03" db="EMBL/GenBank/DDBJ databases">
        <title>The ancient ancestry and fast evolution of plastids.</title>
        <authorList>
            <person name="Moore K.R."/>
            <person name="Magnabosco C."/>
            <person name="Momper L."/>
            <person name="Gold D.A."/>
            <person name="Bosak T."/>
            <person name="Fournier G.P."/>
        </authorList>
    </citation>
    <scope>NUCLEOTIDE SEQUENCE [LARGE SCALE GENOMIC DNA]</scope>
    <source>
        <strain evidence="1 2">CCAP 1448/3</strain>
    </source>
</reference>
<comment type="caution">
    <text evidence="1">The sequence shown here is derived from an EMBL/GenBank/DDBJ whole genome shotgun (WGS) entry which is preliminary data.</text>
</comment>
<evidence type="ECO:0008006" key="3">
    <source>
        <dbReference type="Google" id="ProtNLM"/>
    </source>
</evidence>
<keyword evidence="2" id="KW-1185">Reference proteome</keyword>
<protein>
    <recommendedName>
        <fullName evidence="3">Serine/threonine protein kinase</fullName>
    </recommendedName>
</protein>
<dbReference type="AlphaFoldDB" id="A0A2T1C0M6"/>